<feature type="transmembrane region" description="Helical" evidence="1">
    <location>
        <begin position="20"/>
        <end position="41"/>
    </location>
</feature>
<evidence type="ECO:0000313" key="2">
    <source>
        <dbReference type="EMBL" id="MCQ8128694.1"/>
    </source>
</evidence>
<dbReference type="Proteomes" id="UP001524586">
    <property type="component" value="Unassembled WGS sequence"/>
</dbReference>
<keyword evidence="3" id="KW-1185">Reference proteome</keyword>
<feature type="transmembrane region" description="Helical" evidence="1">
    <location>
        <begin position="47"/>
        <end position="67"/>
    </location>
</feature>
<feature type="transmembrane region" description="Helical" evidence="1">
    <location>
        <begin position="87"/>
        <end position="103"/>
    </location>
</feature>
<gene>
    <name evidence="2" type="ORF">NP596_09500</name>
</gene>
<proteinExistence type="predicted"/>
<accession>A0ABT1U4C3</accession>
<sequence>MQDERNPKAQIAQKRRYFGLEEAIFILLVILSIAGIVITDFSQHDGYAYWAFMVAVFGGLAIFVSWLQAKTNENDFGEIVKEQGKHWIHTLVVVSAASLVIKSGQFTEINASLMILMILALATMLDGMRIGWQFSLVGFFLAACAIIVAYVEQFILACIGLGVFVVVGTLLWGYWLNKDTVE</sequence>
<evidence type="ECO:0000313" key="3">
    <source>
        <dbReference type="Proteomes" id="UP001524586"/>
    </source>
</evidence>
<protein>
    <submittedName>
        <fullName evidence="2">Uncharacterized protein</fullName>
    </submittedName>
</protein>
<feature type="transmembrane region" description="Helical" evidence="1">
    <location>
        <begin position="154"/>
        <end position="176"/>
    </location>
</feature>
<reference evidence="2 3" key="1">
    <citation type="submission" date="2022-07" db="EMBL/GenBank/DDBJ databases">
        <title>Methylomonas rivi sp. nov., Methylomonas rosea sp. nov., Methylomonas aureus sp. nov. and Methylomonas subterranea sp. nov., four novel methanotrophs isolated from a freshwater creek and the deep terrestrial subsurface.</title>
        <authorList>
            <person name="Abin C."/>
            <person name="Sankaranarayanan K."/>
            <person name="Garner C."/>
            <person name="Sindelar R."/>
            <person name="Kotary K."/>
            <person name="Garner R."/>
            <person name="Barclay S."/>
            <person name="Lawson P."/>
            <person name="Krumholz L."/>
        </authorList>
    </citation>
    <scope>NUCLEOTIDE SEQUENCE [LARGE SCALE GENOMIC DNA]</scope>
    <source>
        <strain evidence="2 3">WSC-6</strain>
    </source>
</reference>
<evidence type="ECO:0000256" key="1">
    <source>
        <dbReference type="SAM" id="Phobius"/>
    </source>
</evidence>
<dbReference type="RefSeq" id="WP_256615093.1">
    <property type="nucleotide sequence ID" value="NZ_JANIBK010000039.1"/>
</dbReference>
<name>A0ABT1U4C3_9GAMM</name>
<organism evidence="2 3">
    <name type="scientific">Methylomonas rivi</name>
    <dbReference type="NCBI Taxonomy" id="2952226"/>
    <lineage>
        <taxon>Bacteria</taxon>
        <taxon>Pseudomonadati</taxon>
        <taxon>Pseudomonadota</taxon>
        <taxon>Gammaproteobacteria</taxon>
        <taxon>Methylococcales</taxon>
        <taxon>Methylococcaceae</taxon>
        <taxon>Methylomonas</taxon>
    </lineage>
</organism>
<keyword evidence="1" id="KW-0812">Transmembrane</keyword>
<comment type="caution">
    <text evidence="2">The sequence shown here is derived from an EMBL/GenBank/DDBJ whole genome shotgun (WGS) entry which is preliminary data.</text>
</comment>
<feature type="transmembrane region" description="Helical" evidence="1">
    <location>
        <begin position="130"/>
        <end position="148"/>
    </location>
</feature>
<dbReference type="EMBL" id="JANIBK010000039">
    <property type="protein sequence ID" value="MCQ8128694.1"/>
    <property type="molecule type" value="Genomic_DNA"/>
</dbReference>
<keyword evidence="1" id="KW-1133">Transmembrane helix</keyword>
<keyword evidence="1" id="KW-0472">Membrane</keyword>